<name>A0A060DQF8_9PROT</name>
<evidence type="ECO:0008006" key="8">
    <source>
        <dbReference type="Google" id="ProtNLM"/>
    </source>
</evidence>
<evidence type="ECO:0000256" key="1">
    <source>
        <dbReference type="ARBA" id="ARBA00022763"/>
    </source>
</evidence>
<geneLocation type="plasmid" evidence="6 7">
    <name>AbAZ39_p1</name>
</geneLocation>
<dbReference type="GO" id="GO:0016799">
    <property type="term" value="F:hydrolase activity, hydrolyzing N-glycosyl compounds"/>
    <property type="evidence" value="ECO:0007669"/>
    <property type="project" value="InterPro"/>
</dbReference>
<dbReference type="InterPro" id="IPR011257">
    <property type="entry name" value="DNA_glycosylase"/>
</dbReference>
<keyword evidence="4" id="KW-0326">Glycosidase</keyword>
<organism evidence="6 7">
    <name type="scientific">Azospirillum argentinense</name>
    <dbReference type="NCBI Taxonomy" id="2970906"/>
    <lineage>
        <taxon>Bacteria</taxon>
        <taxon>Pseudomonadati</taxon>
        <taxon>Pseudomonadota</taxon>
        <taxon>Alphaproteobacteria</taxon>
        <taxon>Rhodospirillales</taxon>
        <taxon>Azospirillaceae</taxon>
        <taxon>Azospirillum</taxon>
    </lineage>
</organism>
<keyword evidence="6" id="KW-0614">Plasmid</keyword>
<keyword evidence="1" id="KW-0227">DNA damage</keyword>
<evidence type="ECO:0000313" key="7">
    <source>
        <dbReference type="Proteomes" id="UP000027186"/>
    </source>
</evidence>
<dbReference type="Pfam" id="PF22175">
    <property type="entry name" value="Ogg-HhH"/>
    <property type="match status" value="1"/>
</dbReference>
<evidence type="ECO:0000256" key="5">
    <source>
        <dbReference type="SAM" id="MobiDB-lite"/>
    </source>
</evidence>
<dbReference type="AlphaFoldDB" id="A0A060DQF8"/>
<protein>
    <recommendedName>
        <fullName evidence="8">HhH-GPD domain-containing protein</fullName>
    </recommendedName>
</protein>
<proteinExistence type="predicted"/>
<evidence type="ECO:0000256" key="3">
    <source>
        <dbReference type="ARBA" id="ARBA00023204"/>
    </source>
</evidence>
<dbReference type="EMBL" id="CP007794">
    <property type="protein sequence ID" value="AIB13204.1"/>
    <property type="molecule type" value="Genomic_DNA"/>
</dbReference>
<evidence type="ECO:0000256" key="2">
    <source>
        <dbReference type="ARBA" id="ARBA00022801"/>
    </source>
</evidence>
<dbReference type="GO" id="GO:0003906">
    <property type="term" value="F:DNA-(apurinic or apyrimidinic site) endonuclease activity"/>
    <property type="evidence" value="ECO:0007669"/>
    <property type="project" value="InterPro"/>
</dbReference>
<reference evidence="6 7" key="1">
    <citation type="journal article" date="2014" name="Genome Announc.">
        <title>Complete Genome Sequence of the Model Rhizosphere Strain Azospirillum brasilense Az39, Successfully Applied in Agriculture.</title>
        <authorList>
            <person name="Rivera D."/>
            <person name="Revale S."/>
            <person name="Molina R."/>
            <person name="Gualpa J."/>
            <person name="Puente M."/>
            <person name="Maroniche G."/>
            <person name="Paris G."/>
            <person name="Baker D."/>
            <person name="Clavijo B."/>
            <person name="McLay K."/>
            <person name="Spaepen S."/>
            <person name="Perticari A."/>
            <person name="Vazquez M."/>
            <person name="Wisniewski-Dye F."/>
            <person name="Watkins C."/>
            <person name="Martinez-Abarca F."/>
            <person name="Vanderleyden J."/>
            <person name="Cassan F."/>
        </authorList>
    </citation>
    <scope>NUCLEOTIDE SEQUENCE [LARGE SCALE GENOMIC DNA]</scope>
    <source>
        <strain evidence="6 7">Az39</strain>
        <plasmid evidence="6">AbAZ39_p1</plasmid>
    </source>
</reference>
<gene>
    <name evidence="6" type="ORF">ABAZ39_14670</name>
</gene>
<dbReference type="InterPro" id="IPR023170">
    <property type="entry name" value="HhH_base_excis_C"/>
</dbReference>
<evidence type="ECO:0000256" key="4">
    <source>
        <dbReference type="ARBA" id="ARBA00023295"/>
    </source>
</evidence>
<dbReference type="SUPFAM" id="SSF48150">
    <property type="entry name" value="DNA-glycosylase"/>
    <property type="match status" value="1"/>
</dbReference>
<dbReference type="Gene3D" id="1.10.1670.10">
    <property type="entry name" value="Helix-hairpin-Helix base-excision DNA repair enzymes (C-terminal)"/>
    <property type="match status" value="1"/>
</dbReference>
<accession>A0A060DQF8</accession>
<dbReference type="Proteomes" id="UP000027186">
    <property type="component" value="Plasmid AbAZ39_p1"/>
</dbReference>
<evidence type="ECO:0000313" key="6">
    <source>
        <dbReference type="EMBL" id="AIB13204.1"/>
    </source>
</evidence>
<dbReference type="GO" id="GO:0006281">
    <property type="term" value="P:DNA repair"/>
    <property type="evidence" value="ECO:0007669"/>
    <property type="project" value="UniProtKB-KW"/>
</dbReference>
<sequence>MQQVIASFGDGYRFLDLPDPDEWLLPGVKWGRHEHPLTPAFWSAAAWMEGDVPNHGFRLGGTLAEEVSACILGGHGLPAEVGLAAFARVRDELREAPDEVLPEEELLRLLSAPLIVKGRAVRYRFARQRSAYLAAALRGLHGVNESALDDVGFRDALLALPGIGPKTASWIVRNRRGSDKVAILDVHVVRACRVMGVFPENVDPARRYAELEQRFLQFCTRAHARASVMDAVMWDTMRRISTSFLNFLVDPGSVLQDVKHRPRREQTRCREAGEDEGMATSAAEAMDNPIPA</sequence>
<dbReference type="Gene3D" id="1.10.340.30">
    <property type="entry name" value="Hypothetical protein, domain 2"/>
    <property type="match status" value="1"/>
</dbReference>
<dbReference type="KEGG" id="abq:ABAZ39_14670"/>
<keyword evidence="3" id="KW-0234">DNA repair</keyword>
<dbReference type="RefSeq" id="WP_051658115.1">
    <property type="nucleotide sequence ID" value="NZ_CP007794.1"/>
</dbReference>
<keyword evidence="2" id="KW-0378">Hydrolase</keyword>
<feature type="region of interest" description="Disordered" evidence="5">
    <location>
        <begin position="261"/>
        <end position="292"/>
    </location>
</feature>
<dbReference type="InterPro" id="IPR012092">
    <property type="entry name" value="DNA_glyclase/AP_lyase_Ogg"/>
</dbReference>